<evidence type="ECO:0000313" key="2">
    <source>
        <dbReference type="Proteomes" id="UP001443914"/>
    </source>
</evidence>
<gene>
    <name evidence="1" type="ORF">RND81_01G107300</name>
</gene>
<dbReference type="Proteomes" id="UP001443914">
    <property type="component" value="Unassembled WGS sequence"/>
</dbReference>
<dbReference type="EMBL" id="JBDFQZ010000001">
    <property type="protein sequence ID" value="KAK9756571.1"/>
    <property type="molecule type" value="Genomic_DNA"/>
</dbReference>
<dbReference type="AlphaFoldDB" id="A0AAW1N6X3"/>
<sequence length="109" mass="12785">MNPPVGFKNKVIDHHQRIEHHNHYMQMGCMNIKLNFLKVRAQKRMSSSQATTQKWRHNGPATGRCEENTILIHKIGGTTERRALGSSIYGKRKLFGWRWNSTINCWRLL</sequence>
<proteinExistence type="predicted"/>
<protein>
    <submittedName>
        <fullName evidence="1">Uncharacterized protein</fullName>
    </submittedName>
</protein>
<accession>A0AAW1N6X3</accession>
<name>A0AAW1N6X3_SAPOF</name>
<comment type="caution">
    <text evidence="1">The sequence shown here is derived from an EMBL/GenBank/DDBJ whole genome shotgun (WGS) entry which is preliminary data.</text>
</comment>
<organism evidence="1 2">
    <name type="scientific">Saponaria officinalis</name>
    <name type="common">Common soapwort</name>
    <name type="synonym">Lychnis saponaria</name>
    <dbReference type="NCBI Taxonomy" id="3572"/>
    <lineage>
        <taxon>Eukaryota</taxon>
        <taxon>Viridiplantae</taxon>
        <taxon>Streptophyta</taxon>
        <taxon>Embryophyta</taxon>
        <taxon>Tracheophyta</taxon>
        <taxon>Spermatophyta</taxon>
        <taxon>Magnoliopsida</taxon>
        <taxon>eudicotyledons</taxon>
        <taxon>Gunneridae</taxon>
        <taxon>Pentapetalae</taxon>
        <taxon>Caryophyllales</taxon>
        <taxon>Caryophyllaceae</taxon>
        <taxon>Caryophylleae</taxon>
        <taxon>Saponaria</taxon>
    </lineage>
</organism>
<reference evidence="1" key="1">
    <citation type="submission" date="2024-03" db="EMBL/GenBank/DDBJ databases">
        <title>WGS assembly of Saponaria officinalis var. Norfolk2.</title>
        <authorList>
            <person name="Jenkins J."/>
            <person name="Shu S."/>
            <person name="Grimwood J."/>
            <person name="Barry K."/>
            <person name="Goodstein D."/>
            <person name="Schmutz J."/>
            <person name="Leebens-Mack J."/>
            <person name="Osbourn A."/>
        </authorList>
    </citation>
    <scope>NUCLEOTIDE SEQUENCE [LARGE SCALE GENOMIC DNA]</scope>
    <source>
        <strain evidence="1">JIC</strain>
    </source>
</reference>
<keyword evidence="2" id="KW-1185">Reference proteome</keyword>
<evidence type="ECO:0000313" key="1">
    <source>
        <dbReference type="EMBL" id="KAK9756571.1"/>
    </source>
</evidence>